<dbReference type="PANTHER" id="PTHR46208:SF1">
    <property type="entry name" value="MITOCHONDRIAL IMPORT RECEPTOR SUBUNIT TOM70"/>
    <property type="match status" value="1"/>
</dbReference>
<evidence type="ECO:0000256" key="6">
    <source>
        <dbReference type="ARBA" id="ARBA00023136"/>
    </source>
</evidence>
<dbReference type="RefSeq" id="WP_133701127.1">
    <property type="nucleotide sequence ID" value="NZ_SNXS01000003.1"/>
</dbReference>
<comment type="caution">
    <text evidence="7">The sequence shown here is derived from an EMBL/GenBank/DDBJ whole genome shotgun (WGS) entry which is preliminary data.</text>
</comment>
<protein>
    <submittedName>
        <fullName evidence="7">Uncharacterized protein</fullName>
    </submittedName>
</protein>
<evidence type="ECO:0000313" key="7">
    <source>
        <dbReference type="EMBL" id="TDP71348.1"/>
    </source>
</evidence>
<dbReference type="GO" id="GO:0030150">
    <property type="term" value="P:protein import into mitochondrial matrix"/>
    <property type="evidence" value="ECO:0007669"/>
    <property type="project" value="TreeGrafter"/>
</dbReference>
<keyword evidence="6" id="KW-0472">Membrane</keyword>
<keyword evidence="3" id="KW-0677">Repeat</keyword>
<evidence type="ECO:0000256" key="1">
    <source>
        <dbReference type="ARBA" id="ARBA00004370"/>
    </source>
</evidence>
<dbReference type="GO" id="GO:0016020">
    <property type="term" value="C:membrane"/>
    <property type="evidence" value="ECO:0007669"/>
    <property type="project" value="UniProtKB-SubCell"/>
</dbReference>
<evidence type="ECO:0000256" key="5">
    <source>
        <dbReference type="ARBA" id="ARBA00022989"/>
    </source>
</evidence>
<reference evidence="7 8" key="1">
    <citation type="submission" date="2019-03" db="EMBL/GenBank/DDBJ databases">
        <title>Genomic Encyclopedia of Type Strains, Phase IV (KMG-IV): sequencing the most valuable type-strain genomes for metagenomic binning, comparative biology and taxonomic classification.</title>
        <authorList>
            <person name="Goeker M."/>
        </authorList>
    </citation>
    <scope>NUCLEOTIDE SEQUENCE [LARGE SCALE GENOMIC DNA]</scope>
    <source>
        <strain evidence="7 8">DSM 16998</strain>
    </source>
</reference>
<dbReference type="SUPFAM" id="SSF48452">
    <property type="entry name" value="TPR-like"/>
    <property type="match status" value="1"/>
</dbReference>
<dbReference type="Gene3D" id="1.25.40.10">
    <property type="entry name" value="Tetratricopeptide repeat domain"/>
    <property type="match status" value="1"/>
</dbReference>
<dbReference type="GO" id="GO:0008320">
    <property type="term" value="F:protein transmembrane transporter activity"/>
    <property type="evidence" value="ECO:0007669"/>
    <property type="project" value="TreeGrafter"/>
</dbReference>
<keyword evidence="4" id="KW-0802">TPR repeat</keyword>
<dbReference type="InParanoid" id="A0A4R6QP17"/>
<dbReference type="OrthoDB" id="9045337at2"/>
<comment type="subcellular location">
    <subcellularLocation>
        <location evidence="1">Membrane</location>
    </subcellularLocation>
</comment>
<sequence length="446" mass="49229">MKRDDLDGEVLCPAPEQLELVLARIESSAAFRGSARHRALLRYLVTRSVQGDASALKETVIALEVFERPAASFDPRLDSIVRVEARRLRLRLSEFFAGEGRELSLRITLPVGSYVPVLASVEVREPESATRRARDLVERGEHFLRLPLTQATLEQALERFDMAVRESPGHAPAYVGLARAWFNLASGWYHPPAVASEHAAEALRQALVLDDTNAVAHALLGAIQHQFEHDWEGAQRSFRRAVELAPQVAFVHSAYGRHLVAQGLLDEAERELLLARNLDPQYLNTRLHMVNLRIGQARLDDAEREIEGATDLAPDNMALEGLRGLLALQRGDGAAALRHYGRCCELLPDHAGCQASLAAAQAFAGDQAGSDATMARLQGRAVPPYIRAIVDTRSGRLAQALAQLRSAVLERDPNIVFVRVDPSFQRMHGEPAWRELLASIKPRPAD</sequence>
<keyword evidence="5" id="KW-1133">Transmembrane helix</keyword>
<evidence type="ECO:0000256" key="4">
    <source>
        <dbReference type="ARBA" id="ARBA00022803"/>
    </source>
</evidence>
<gene>
    <name evidence="7" type="ORF">DES47_103329</name>
</gene>
<name>A0A4R6QP17_9BURK</name>
<dbReference type="InterPro" id="IPR011990">
    <property type="entry name" value="TPR-like_helical_dom_sf"/>
</dbReference>
<dbReference type="GO" id="GO:0005737">
    <property type="term" value="C:cytoplasm"/>
    <property type="evidence" value="ECO:0007669"/>
    <property type="project" value="UniProtKB-ARBA"/>
</dbReference>
<evidence type="ECO:0000256" key="3">
    <source>
        <dbReference type="ARBA" id="ARBA00022737"/>
    </source>
</evidence>
<keyword evidence="8" id="KW-1185">Reference proteome</keyword>
<dbReference type="AlphaFoldDB" id="A0A4R6QP17"/>
<proteinExistence type="predicted"/>
<dbReference type="PANTHER" id="PTHR46208">
    <property type="entry name" value="MITOCHONDRIAL IMPORT RECEPTOR SUBUNIT TOM70"/>
    <property type="match status" value="1"/>
</dbReference>
<dbReference type="EMBL" id="SNXS01000003">
    <property type="protein sequence ID" value="TDP71348.1"/>
    <property type="molecule type" value="Genomic_DNA"/>
</dbReference>
<evidence type="ECO:0000256" key="2">
    <source>
        <dbReference type="ARBA" id="ARBA00022692"/>
    </source>
</evidence>
<keyword evidence="2" id="KW-0812">Transmembrane</keyword>
<organism evidence="7 8">
    <name type="scientific">Roseateles toxinivorans</name>
    <dbReference type="NCBI Taxonomy" id="270368"/>
    <lineage>
        <taxon>Bacteria</taxon>
        <taxon>Pseudomonadati</taxon>
        <taxon>Pseudomonadota</taxon>
        <taxon>Betaproteobacteria</taxon>
        <taxon>Burkholderiales</taxon>
        <taxon>Sphaerotilaceae</taxon>
        <taxon>Roseateles</taxon>
    </lineage>
</organism>
<accession>A0A4R6QP17</accession>
<evidence type="ECO:0000313" key="8">
    <source>
        <dbReference type="Proteomes" id="UP000295361"/>
    </source>
</evidence>
<dbReference type="GO" id="GO:0030943">
    <property type="term" value="F:mitochondrion targeting sequence binding"/>
    <property type="evidence" value="ECO:0007669"/>
    <property type="project" value="TreeGrafter"/>
</dbReference>
<dbReference type="Proteomes" id="UP000295361">
    <property type="component" value="Unassembled WGS sequence"/>
</dbReference>